<accession>A0A820G7A9</accession>
<evidence type="ECO:0000313" key="1">
    <source>
        <dbReference type="EMBL" id="CAF4275587.1"/>
    </source>
</evidence>
<dbReference type="EMBL" id="CAJOBB010012390">
    <property type="protein sequence ID" value="CAF4275587.1"/>
    <property type="molecule type" value="Genomic_DNA"/>
</dbReference>
<name>A0A820G7A9_9BILA</name>
<proteinExistence type="predicted"/>
<evidence type="ECO:0000313" key="2">
    <source>
        <dbReference type="Proteomes" id="UP000663868"/>
    </source>
</evidence>
<sequence>MIPISVNQVDTCLKEYVNHQRQYLVTKNSNQLAKLQDEIHANKLYETIMTSYPNLNTNQFIDQLISIRQKQTQILEELLQLEIRILYKFLPSDLDQQEKIVAVIA</sequence>
<gene>
    <name evidence="1" type="ORF">KXQ929_LOCUS44137</name>
</gene>
<dbReference type="Proteomes" id="UP000663868">
    <property type="component" value="Unassembled WGS sequence"/>
</dbReference>
<reference evidence="1" key="1">
    <citation type="submission" date="2021-02" db="EMBL/GenBank/DDBJ databases">
        <authorList>
            <person name="Nowell W R."/>
        </authorList>
    </citation>
    <scope>NUCLEOTIDE SEQUENCE</scope>
</reference>
<protein>
    <submittedName>
        <fullName evidence="1">Uncharacterized protein</fullName>
    </submittedName>
</protein>
<dbReference type="AlphaFoldDB" id="A0A820G7A9"/>
<comment type="caution">
    <text evidence="1">The sequence shown here is derived from an EMBL/GenBank/DDBJ whole genome shotgun (WGS) entry which is preliminary data.</text>
</comment>
<organism evidence="1 2">
    <name type="scientific">Adineta steineri</name>
    <dbReference type="NCBI Taxonomy" id="433720"/>
    <lineage>
        <taxon>Eukaryota</taxon>
        <taxon>Metazoa</taxon>
        <taxon>Spiralia</taxon>
        <taxon>Gnathifera</taxon>
        <taxon>Rotifera</taxon>
        <taxon>Eurotatoria</taxon>
        <taxon>Bdelloidea</taxon>
        <taxon>Adinetida</taxon>
        <taxon>Adinetidae</taxon>
        <taxon>Adineta</taxon>
    </lineage>
</organism>